<dbReference type="OrthoDB" id="2994945at2759"/>
<organism evidence="1 2">
    <name type="scientific">Rhizopogon vesiculosus</name>
    <dbReference type="NCBI Taxonomy" id="180088"/>
    <lineage>
        <taxon>Eukaryota</taxon>
        <taxon>Fungi</taxon>
        <taxon>Dikarya</taxon>
        <taxon>Basidiomycota</taxon>
        <taxon>Agaricomycotina</taxon>
        <taxon>Agaricomycetes</taxon>
        <taxon>Agaricomycetidae</taxon>
        <taxon>Boletales</taxon>
        <taxon>Suillineae</taxon>
        <taxon>Rhizopogonaceae</taxon>
        <taxon>Rhizopogon</taxon>
    </lineage>
</organism>
<accession>A0A1J8QE61</accession>
<proteinExistence type="predicted"/>
<sequence length="82" mass="9349">MTVAPVCPFSTAMAFRKISQDVKQAAIHLYERELLNLQDIPSYCSFSESTWYRVLKLWRETGNVISHPTGARGRTLPGPRRP</sequence>
<evidence type="ECO:0000313" key="2">
    <source>
        <dbReference type="Proteomes" id="UP000183567"/>
    </source>
</evidence>
<evidence type="ECO:0000313" key="1">
    <source>
        <dbReference type="EMBL" id="OJA11889.1"/>
    </source>
</evidence>
<gene>
    <name evidence="1" type="ORF">AZE42_08954</name>
</gene>
<protein>
    <submittedName>
        <fullName evidence="1">Uncharacterized protein</fullName>
    </submittedName>
</protein>
<dbReference type="EMBL" id="LVVM01004885">
    <property type="protein sequence ID" value="OJA11889.1"/>
    <property type="molecule type" value="Genomic_DNA"/>
</dbReference>
<dbReference type="Proteomes" id="UP000183567">
    <property type="component" value="Unassembled WGS sequence"/>
</dbReference>
<comment type="caution">
    <text evidence="1">The sequence shown here is derived from an EMBL/GenBank/DDBJ whole genome shotgun (WGS) entry which is preliminary data.</text>
</comment>
<dbReference type="STRING" id="180088.A0A1J8QE61"/>
<reference evidence="1 2" key="1">
    <citation type="submission" date="2016-03" db="EMBL/GenBank/DDBJ databases">
        <title>Comparative genomics of the ectomycorrhizal sister species Rhizopogon vinicolor and Rhizopogon vesiculosus (Basidiomycota: Boletales) reveals a divergence of the mating type B locus.</title>
        <authorList>
            <person name="Mujic A.B."/>
            <person name="Kuo A."/>
            <person name="Tritt A."/>
            <person name="Lipzen A."/>
            <person name="Chen C."/>
            <person name="Johnson J."/>
            <person name="Sharma A."/>
            <person name="Barry K."/>
            <person name="Grigoriev I.V."/>
            <person name="Spatafora J.W."/>
        </authorList>
    </citation>
    <scope>NUCLEOTIDE SEQUENCE [LARGE SCALE GENOMIC DNA]</scope>
    <source>
        <strain evidence="1 2">AM-OR11-056</strain>
    </source>
</reference>
<dbReference type="AlphaFoldDB" id="A0A1J8QE61"/>
<keyword evidence="2" id="KW-1185">Reference proteome</keyword>
<name>A0A1J8QE61_9AGAM</name>